<name>A0A915D036_9BILA</name>
<accession>A0A915D036</accession>
<dbReference type="AlphaFoldDB" id="A0A915D036"/>
<feature type="region of interest" description="Disordered" evidence="1">
    <location>
        <begin position="19"/>
        <end position="40"/>
    </location>
</feature>
<reference evidence="3" key="1">
    <citation type="submission" date="2022-11" db="UniProtKB">
        <authorList>
            <consortium name="WormBaseParasite"/>
        </authorList>
    </citation>
    <scope>IDENTIFICATION</scope>
</reference>
<evidence type="ECO:0000313" key="2">
    <source>
        <dbReference type="Proteomes" id="UP000887574"/>
    </source>
</evidence>
<dbReference type="Proteomes" id="UP000887574">
    <property type="component" value="Unplaced"/>
</dbReference>
<keyword evidence="2" id="KW-1185">Reference proteome</keyword>
<organism evidence="2 3">
    <name type="scientific">Ditylenchus dipsaci</name>
    <dbReference type="NCBI Taxonomy" id="166011"/>
    <lineage>
        <taxon>Eukaryota</taxon>
        <taxon>Metazoa</taxon>
        <taxon>Ecdysozoa</taxon>
        <taxon>Nematoda</taxon>
        <taxon>Chromadorea</taxon>
        <taxon>Rhabditida</taxon>
        <taxon>Tylenchina</taxon>
        <taxon>Tylenchomorpha</taxon>
        <taxon>Sphaerularioidea</taxon>
        <taxon>Anguinidae</taxon>
        <taxon>Anguininae</taxon>
        <taxon>Ditylenchus</taxon>
    </lineage>
</organism>
<feature type="compositionally biased region" description="Basic residues" evidence="1">
    <location>
        <begin position="19"/>
        <end position="31"/>
    </location>
</feature>
<sequence>MLSALPACSPSNRDLLWKRKRRSSRKVRNGKLGKERPGTEEPWISRRHFIIMSMASSQQMDDQMCVSVWISHHQQSVNSLWPFILVASRVVAPGCGQALNHCSAA</sequence>
<proteinExistence type="predicted"/>
<dbReference type="WBParaSite" id="jg14119">
    <property type="protein sequence ID" value="jg14119"/>
    <property type="gene ID" value="jg14119"/>
</dbReference>
<evidence type="ECO:0000256" key="1">
    <source>
        <dbReference type="SAM" id="MobiDB-lite"/>
    </source>
</evidence>
<protein>
    <submittedName>
        <fullName evidence="3">Uncharacterized protein</fullName>
    </submittedName>
</protein>
<evidence type="ECO:0000313" key="3">
    <source>
        <dbReference type="WBParaSite" id="jg14119"/>
    </source>
</evidence>